<dbReference type="Gene3D" id="3.90.79.10">
    <property type="entry name" value="Nucleoside Triphosphate Pyrophosphohydrolase"/>
    <property type="match status" value="1"/>
</dbReference>
<dbReference type="CDD" id="cd03431">
    <property type="entry name" value="NUDIX_DNA_Glycosylase_C-MutY"/>
    <property type="match status" value="1"/>
</dbReference>
<evidence type="ECO:0000256" key="14">
    <source>
        <dbReference type="RuleBase" id="RU365096"/>
    </source>
</evidence>
<comment type="cofactor">
    <cofactor evidence="14">
        <name>[4Fe-4S] cluster</name>
        <dbReference type="ChEBI" id="CHEBI:49883"/>
    </cofactor>
    <text evidence="14">Binds 1 [4Fe-4S] cluster.</text>
</comment>
<evidence type="ECO:0000256" key="1">
    <source>
        <dbReference type="ARBA" id="ARBA00000843"/>
    </source>
</evidence>
<dbReference type="SUPFAM" id="SSF48150">
    <property type="entry name" value="DNA-glycosylase"/>
    <property type="match status" value="1"/>
</dbReference>
<evidence type="ECO:0000256" key="11">
    <source>
        <dbReference type="ARBA" id="ARBA00023014"/>
    </source>
</evidence>
<keyword evidence="6" id="KW-0004">4Fe-4S</keyword>
<keyword evidence="10 14" id="KW-0408">Iron</keyword>
<dbReference type="GO" id="GO:0006284">
    <property type="term" value="P:base-excision repair"/>
    <property type="evidence" value="ECO:0007669"/>
    <property type="project" value="UniProtKB-UniRule"/>
</dbReference>
<dbReference type="InterPro" id="IPR011257">
    <property type="entry name" value="DNA_glycosylase"/>
</dbReference>
<protein>
    <recommendedName>
        <fullName evidence="5 14">Adenine DNA glycosylase</fullName>
        <ecNumber evidence="4 14">3.2.2.31</ecNumber>
    </recommendedName>
</protein>
<reference evidence="16 17" key="1">
    <citation type="submission" date="2020-05" db="EMBL/GenBank/DDBJ databases">
        <title>Complete closed genome sequence of Defluviicoccus vanus.</title>
        <authorList>
            <person name="Bessarab I."/>
            <person name="Arumugam K."/>
            <person name="Maszenan A.M."/>
            <person name="Seviour R.J."/>
            <person name="Williams R.B."/>
        </authorList>
    </citation>
    <scope>NUCLEOTIDE SEQUENCE [LARGE SCALE GENOMIC DNA]</scope>
    <source>
        <strain evidence="16 17">Ben 114</strain>
    </source>
</reference>
<evidence type="ECO:0000256" key="8">
    <source>
        <dbReference type="ARBA" id="ARBA00022763"/>
    </source>
</evidence>
<evidence type="ECO:0000256" key="4">
    <source>
        <dbReference type="ARBA" id="ARBA00012045"/>
    </source>
</evidence>
<dbReference type="GO" id="GO:0035485">
    <property type="term" value="F:adenine/guanine mispair binding"/>
    <property type="evidence" value="ECO:0007669"/>
    <property type="project" value="TreeGrafter"/>
</dbReference>
<comment type="function">
    <text evidence="2">Adenine glycosylase active on G-A mispairs. MutY also corrects error-prone DNA synthesis past GO lesions which are due to the oxidatively damaged form of guanine: 7,8-dihydro-8-oxoguanine (8-oxo-dGTP).</text>
</comment>
<organism evidence="16 17">
    <name type="scientific">Defluviicoccus vanus</name>
    <dbReference type="NCBI Taxonomy" id="111831"/>
    <lineage>
        <taxon>Bacteria</taxon>
        <taxon>Pseudomonadati</taxon>
        <taxon>Pseudomonadota</taxon>
        <taxon>Alphaproteobacteria</taxon>
        <taxon>Rhodospirillales</taxon>
        <taxon>Rhodospirillaceae</taxon>
        <taxon>Defluviicoccus</taxon>
    </lineage>
</organism>
<dbReference type="Gene3D" id="1.10.340.30">
    <property type="entry name" value="Hypothetical protein, domain 2"/>
    <property type="match status" value="1"/>
</dbReference>
<dbReference type="Gene3D" id="1.10.1670.10">
    <property type="entry name" value="Helix-hairpin-Helix base-excision DNA repair enzymes (C-terminal)"/>
    <property type="match status" value="1"/>
</dbReference>
<dbReference type="PROSITE" id="PS01155">
    <property type="entry name" value="ENDONUCLEASE_III_2"/>
    <property type="match status" value="1"/>
</dbReference>
<dbReference type="RefSeq" id="WP_190260303.1">
    <property type="nucleotide sequence ID" value="NZ_CP053923.1"/>
</dbReference>
<dbReference type="InterPro" id="IPR003265">
    <property type="entry name" value="HhH-GPD_domain"/>
</dbReference>
<sequence>MPTPCARLSEHPLAEQLLAWYDRARRQLPWRAAPGMAADPYAVWISEIMLQQTTVAAVGPYFRAFLGRWPSIESLAAAPLDDVLHAWQGLGYYARARNLHAAAQAVVRDWHGRLPHLEAELRTLPGIGAYTAAAVAAIAFGERATPVDGNVVRVVARLFAIAKPLPAARRLIEAQARQLTPAQRSGDFAQAMMDLGATVCLPRQPLCRLCPWRDACLGHAGGRPEALPVRAAKPERPTRHGVAFWAERADGAVLFRRRPEKGLLGGMMEVPSTDWRAQPWELTEALVAAPLTGAWRLLPGAVEHTFTHFHLVLQVVKLIAPATAEASGAVGLWVAPARFTDLALPTLMRKAVRQAQAAAAPVATHRRSRAT</sequence>
<name>A0A7H1N252_9PROT</name>
<keyword evidence="13 14" id="KW-0326">Glycosidase</keyword>
<dbReference type="InterPro" id="IPR023170">
    <property type="entry name" value="HhH_base_excis_C"/>
</dbReference>
<evidence type="ECO:0000313" key="17">
    <source>
        <dbReference type="Proteomes" id="UP000516369"/>
    </source>
</evidence>
<accession>A0A7H1N252</accession>
<dbReference type="AlphaFoldDB" id="A0A7H1N252"/>
<evidence type="ECO:0000256" key="2">
    <source>
        <dbReference type="ARBA" id="ARBA00002933"/>
    </source>
</evidence>
<evidence type="ECO:0000256" key="13">
    <source>
        <dbReference type="ARBA" id="ARBA00023295"/>
    </source>
</evidence>
<dbReference type="SUPFAM" id="SSF55811">
    <property type="entry name" value="Nudix"/>
    <property type="match status" value="1"/>
</dbReference>
<dbReference type="NCBIfam" id="TIGR01084">
    <property type="entry name" value="mutY"/>
    <property type="match status" value="1"/>
</dbReference>
<keyword evidence="12" id="KW-0234">DNA repair</keyword>
<dbReference type="InterPro" id="IPR044298">
    <property type="entry name" value="MIG/MutY"/>
</dbReference>
<feature type="domain" description="HhH-GPD" evidence="15">
    <location>
        <begin position="49"/>
        <end position="198"/>
    </location>
</feature>
<dbReference type="SMART" id="SM00478">
    <property type="entry name" value="ENDO3c"/>
    <property type="match status" value="1"/>
</dbReference>
<dbReference type="PANTHER" id="PTHR42944:SF1">
    <property type="entry name" value="ADENINE DNA GLYCOSYLASE"/>
    <property type="match status" value="1"/>
</dbReference>
<dbReference type="PANTHER" id="PTHR42944">
    <property type="entry name" value="ADENINE DNA GLYCOSYLASE"/>
    <property type="match status" value="1"/>
</dbReference>
<dbReference type="InterPro" id="IPR004036">
    <property type="entry name" value="Endonuclease-III-like_CS2"/>
</dbReference>
<dbReference type="CDD" id="cd00056">
    <property type="entry name" value="ENDO3c"/>
    <property type="match status" value="1"/>
</dbReference>
<evidence type="ECO:0000256" key="3">
    <source>
        <dbReference type="ARBA" id="ARBA00008343"/>
    </source>
</evidence>
<gene>
    <name evidence="16" type="primary">mutY</name>
    <name evidence="16" type="ORF">HQ394_11280</name>
</gene>
<dbReference type="GO" id="GO:0046872">
    <property type="term" value="F:metal ion binding"/>
    <property type="evidence" value="ECO:0007669"/>
    <property type="project" value="UniProtKB-UniRule"/>
</dbReference>
<evidence type="ECO:0000259" key="15">
    <source>
        <dbReference type="SMART" id="SM00478"/>
    </source>
</evidence>
<dbReference type="InterPro" id="IPR015797">
    <property type="entry name" value="NUDIX_hydrolase-like_dom_sf"/>
</dbReference>
<keyword evidence="8 14" id="KW-0227">DNA damage</keyword>
<evidence type="ECO:0000256" key="9">
    <source>
        <dbReference type="ARBA" id="ARBA00022801"/>
    </source>
</evidence>
<keyword evidence="11" id="KW-0411">Iron-sulfur</keyword>
<dbReference type="EC" id="3.2.2.31" evidence="4 14"/>
<keyword evidence="17" id="KW-1185">Reference proteome</keyword>
<comment type="similarity">
    <text evidence="3 14">Belongs to the Nth/MutY family.</text>
</comment>
<dbReference type="InterPro" id="IPR005760">
    <property type="entry name" value="A/G_AdeGlyc_MutY"/>
</dbReference>
<evidence type="ECO:0000256" key="12">
    <source>
        <dbReference type="ARBA" id="ARBA00023204"/>
    </source>
</evidence>
<dbReference type="GO" id="GO:0051539">
    <property type="term" value="F:4 iron, 4 sulfur cluster binding"/>
    <property type="evidence" value="ECO:0007669"/>
    <property type="project" value="UniProtKB-UniRule"/>
</dbReference>
<dbReference type="Pfam" id="PF14815">
    <property type="entry name" value="NUDIX_4"/>
    <property type="match status" value="1"/>
</dbReference>
<dbReference type="EMBL" id="CP053923">
    <property type="protein sequence ID" value="QNT69788.1"/>
    <property type="molecule type" value="Genomic_DNA"/>
</dbReference>
<dbReference type="GO" id="GO:0000701">
    <property type="term" value="F:purine-specific mismatch base pair DNA N-glycosylase activity"/>
    <property type="evidence" value="ECO:0007669"/>
    <property type="project" value="UniProtKB-EC"/>
</dbReference>
<dbReference type="Proteomes" id="UP000516369">
    <property type="component" value="Chromosome"/>
</dbReference>
<proteinExistence type="inferred from homology"/>
<dbReference type="GO" id="GO:0034039">
    <property type="term" value="F:8-oxo-7,8-dihydroguanine DNA N-glycosylase activity"/>
    <property type="evidence" value="ECO:0007669"/>
    <property type="project" value="TreeGrafter"/>
</dbReference>
<comment type="catalytic activity">
    <reaction evidence="1 14">
        <text>Hydrolyzes free adenine bases from 7,8-dihydro-8-oxoguanine:adenine mismatched double-stranded DNA, leaving an apurinic site.</text>
        <dbReference type="EC" id="3.2.2.31"/>
    </reaction>
</comment>
<dbReference type="GO" id="GO:0032357">
    <property type="term" value="F:oxidized purine DNA binding"/>
    <property type="evidence" value="ECO:0007669"/>
    <property type="project" value="TreeGrafter"/>
</dbReference>
<dbReference type="KEGG" id="dvn:HQ394_11280"/>
<dbReference type="InterPro" id="IPR029119">
    <property type="entry name" value="MutY_C"/>
</dbReference>
<evidence type="ECO:0000256" key="6">
    <source>
        <dbReference type="ARBA" id="ARBA00022485"/>
    </source>
</evidence>
<dbReference type="FunFam" id="1.10.340.30:FF:000002">
    <property type="entry name" value="Adenine DNA glycosylase"/>
    <property type="match status" value="1"/>
</dbReference>
<evidence type="ECO:0000256" key="5">
    <source>
        <dbReference type="ARBA" id="ARBA00022023"/>
    </source>
</evidence>
<evidence type="ECO:0000256" key="7">
    <source>
        <dbReference type="ARBA" id="ARBA00022723"/>
    </source>
</evidence>
<evidence type="ECO:0000313" key="16">
    <source>
        <dbReference type="EMBL" id="QNT69788.1"/>
    </source>
</evidence>
<keyword evidence="9" id="KW-0378">Hydrolase</keyword>
<keyword evidence="7" id="KW-0479">Metal-binding</keyword>
<dbReference type="GO" id="GO:0006298">
    <property type="term" value="P:mismatch repair"/>
    <property type="evidence" value="ECO:0007669"/>
    <property type="project" value="TreeGrafter"/>
</dbReference>
<evidence type="ECO:0000256" key="10">
    <source>
        <dbReference type="ARBA" id="ARBA00023004"/>
    </source>
</evidence>
<dbReference type="Pfam" id="PF00730">
    <property type="entry name" value="HhH-GPD"/>
    <property type="match status" value="1"/>
</dbReference>